<dbReference type="InterPro" id="IPR056953">
    <property type="entry name" value="CUT_N"/>
</dbReference>
<protein>
    <submittedName>
        <fullName evidence="11">Cuticlin-1</fullName>
    </submittedName>
</protein>
<evidence type="ECO:0000256" key="6">
    <source>
        <dbReference type="ARBA" id="ARBA00022989"/>
    </source>
</evidence>
<evidence type="ECO:0000256" key="1">
    <source>
        <dbReference type="ARBA" id="ARBA00004251"/>
    </source>
</evidence>
<dbReference type="PANTHER" id="PTHR22907:SF24">
    <property type="entry name" value="ZP DOMAIN-CONTAINING PROTEIN"/>
    <property type="match status" value="1"/>
</dbReference>
<feature type="compositionally biased region" description="Gly residues" evidence="8">
    <location>
        <begin position="302"/>
        <end position="321"/>
    </location>
</feature>
<evidence type="ECO:0000256" key="2">
    <source>
        <dbReference type="ARBA" id="ARBA00022460"/>
    </source>
</evidence>
<keyword evidence="5" id="KW-0732">Signal</keyword>
<feature type="compositionally biased region" description="Low complexity" evidence="8">
    <location>
        <begin position="612"/>
        <end position="626"/>
    </location>
</feature>
<evidence type="ECO:0000256" key="9">
    <source>
        <dbReference type="SAM" id="Phobius"/>
    </source>
</evidence>
<feature type="transmembrane region" description="Helical" evidence="9">
    <location>
        <begin position="809"/>
        <end position="832"/>
    </location>
</feature>
<dbReference type="Pfam" id="PF25057">
    <property type="entry name" value="CUT_N"/>
    <property type="match status" value="1"/>
</dbReference>
<feature type="compositionally biased region" description="Polar residues" evidence="8">
    <location>
        <begin position="788"/>
        <end position="800"/>
    </location>
</feature>
<dbReference type="GO" id="GO:0005886">
    <property type="term" value="C:plasma membrane"/>
    <property type="evidence" value="ECO:0007669"/>
    <property type="project" value="UniProtKB-SubCell"/>
</dbReference>
<feature type="compositionally biased region" description="Basic and acidic residues" evidence="8">
    <location>
        <begin position="412"/>
        <end position="422"/>
    </location>
</feature>
<dbReference type="Proteomes" id="UP001201812">
    <property type="component" value="Unassembled WGS sequence"/>
</dbReference>
<feature type="compositionally biased region" description="Acidic residues" evidence="8">
    <location>
        <begin position="399"/>
        <end position="411"/>
    </location>
</feature>
<proteinExistence type="predicted"/>
<feature type="compositionally biased region" description="Polar residues" evidence="8">
    <location>
        <begin position="740"/>
        <end position="760"/>
    </location>
</feature>
<feature type="compositionally biased region" description="Low complexity" evidence="8">
    <location>
        <begin position="371"/>
        <end position="386"/>
    </location>
</feature>
<dbReference type="SMART" id="SM00241">
    <property type="entry name" value="ZP"/>
    <property type="match status" value="1"/>
</dbReference>
<feature type="domain" description="ZP" evidence="10">
    <location>
        <begin position="52"/>
        <end position="300"/>
    </location>
</feature>
<evidence type="ECO:0000313" key="11">
    <source>
        <dbReference type="EMBL" id="KAI1713555.1"/>
    </source>
</evidence>
<dbReference type="Pfam" id="PF25301">
    <property type="entry name" value="CUT_C"/>
    <property type="match status" value="1"/>
</dbReference>
<evidence type="ECO:0000256" key="8">
    <source>
        <dbReference type="SAM" id="MobiDB-lite"/>
    </source>
</evidence>
<evidence type="ECO:0000259" key="10">
    <source>
        <dbReference type="PROSITE" id="PS51034"/>
    </source>
</evidence>
<feature type="region of interest" description="Disordered" evidence="8">
    <location>
        <begin position="687"/>
        <end position="708"/>
    </location>
</feature>
<dbReference type="PANTHER" id="PTHR22907">
    <property type="entry name" value="GH04558P"/>
    <property type="match status" value="1"/>
</dbReference>
<organism evidence="11 12">
    <name type="scientific">Ditylenchus destructor</name>
    <dbReference type="NCBI Taxonomy" id="166010"/>
    <lineage>
        <taxon>Eukaryota</taxon>
        <taxon>Metazoa</taxon>
        <taxon>Ecdysozoa</taxon>
        <taxon>Nematoda</taxon>
        <taxon>Chromadorea</taxon>
        <taxon>Rhabditida</taxon>
        <taxon>Tylenchina</taxon>
        <taxon>Tylenchomorpha</taxon>
        <taxon>Sphaerularioidea</taxon>
        <taxon>Anguinidae</taxon>
        <taxon>Anguininae</taxon>
        <taxon>Ditylenchus</taxon>
    </lineage>
</organism>
<feature type="compositionally biased region" description="Polar residues" evidence="8">
    <location>
        <begin position="601"/>
        <end position="611"/>
    </location>
</feature>
<keyword evidence="4 9" id="KW-0812">Transmembrane</keyword>
<dbReference type="AlphaFoldDB" id="A0AAD4R6R7"/>
<feature type="region of interest" description="Disordered" evidence="8">
    <location>
        <begin position="856"/>
        <end position="877"/>
    </location>
</feature>
<dbReference type="GO" id="GO:0042302">
    <property type="term" value="F:structural constituent of cuticle"/>
    <property type="evidence" value="ECO:0007669"/>
    <property type="project" value="UniProtKB-KW"/>
</dbReference>
<gene>
    <name evidence="11" type="ORF">DdX_09073</name>
</gene>
<dbReference type="EMBL" id="JAKKPZ010000015">
    <property type="protein sequence ID" value="KAI1713555.1"/>
    <property type="molecule type" value="Genomic_DNA"/>
</dbReference>
<dbReference type="InterPro" id="IPR057475">
    <property type="entry name" value="CUT_C"/>
</dbReference>
<keyword evidence="6 9" id="KW-1133">Transmembrane helix</keyword>
<accession>A0AAD4R6R7</accession>
<dbReference type="InterPro" id="IPR051962">
    <property type="entry name" value="Cuticlin"/>
</dbReference>
<keyword evidence="7 9" id="KW-0472">Membrane</keyword>
<keyword evidence="2" id="KW-0193">Cuticle</keyword>
<sequence>MWVFWELKPLGDRLDVVAPPCGTLVGIVLPLFLHAVHSISIDNDIIGEPDIECLDHEIRVWVKTRKFFAGRIYAKGKSEDPDCSKDDFAAKRTKKPQFDLPLGMCGMKSLRSFDPRGMYYGVTLVISFHPLFITKVDQAFHVKCFFEEASRGLTAELGVSMIATTEVEARHGIPGCTYSIHKSSIEDLDAGRPAGTPIQFAKVGDKVLHQWHCDDQMFGILINNCYVTDGVSKKAPVIDAQGCPVDPILITGIRYSNDLQRAYAESQVFKFADRPGVWFFCQIQMCMKSHGMCEGITPPGCATGGGRTIGGAGRPRGGSRGRIGNRISSGETEERETGGEGNESTGGPPSGDYETEATTLGSFGGQGGLRGRTSTINPNNDYDPPNGGAADNSNKEIGESGDENTAEDGTDNQERASNKEESNDKDDNESRPEYTTTSRPKSKVKSKAKGRTGNRVTSEETDEASNNRNGDSEEPGPNRSTPKHREDNDKTSSNPYAPVHSPSAIENENNQDEQYSENTSDSNKAVTTVFGPAFSPELTAGGYGDAHRKIFEAARKEEEANTDKTYDIAGAGQPRRSHEITTEFETHDDLRGPAGPPGIKSKTSTPPTLVTSTIKGVSSSTDSSTGTKKDYVDYDSDVTIPPNLTDLLANLQPQDINADNLQKMFRDSVADRRALLQSFDLLINKMKKDKTRRPTGPPSSAPANKQSAKNDANIRLIPGEKIDTMHVSWDSHRLARDSPLSKSANPEHLISTSSPTLQHVSTIGNEPPMIAGQLLIYDLDETPPPPSSNAQDGTSQKTSETCAVTRQGLVLLAMSMGSVSAALFIATMALYVKLRHSQMNMTKVSNAVQRDSSLHSELSTTYSSPASSSSSSRESISGLLAHASKTSRQQQVHYRGGGQTNNQSIKHVAFASATHLPNSMDSNVPSPRISHYRNKRIRVDFWLPAGPTCHSTPPACRVVVGLEAVEHGSRVGPTAGMRFWTLHKGKGGLSSV</sequence>
<evidence type="ECO:0000313" key="12">
    <source>
        <dbReference type="Proteomes" id="UP001201812"/>
    </source>
</evidence>
<keyword evidence="3" id="KW-1003">Cell membrane</keyword>
<comment type="caution">
    <text evidence="11">The sequence shown here is derived from an EMBL/GenBank/DDBJ whole genome shotgun (WGS) entry which is preliminary data.</text>
</comment>
<evidence type="ECO:0000256" key="7">
    <source>
        <dbReference type="ARBA" id="ARBA00023136"/>
    </source>
</evidence>
<evidence type="ECO:0000256" key="4">
    <source>
        <dbReference type="ARBA" id="ARBA00022692"/>
    </source>
</evidence>
<dbReference type="InterPro" id="IPR001507">
    <property type="entry name" value="ZP_dom"/>
</dbReference>
<keyword evidence="12" id="KW-1185">Reference proteome</keyword>
<dbReference type="PROSITE" id="PS51034">
    <property type="entry name" value="ZP_2"/>
    <property type="match status" value="1"/>
</dbReference>
<feature type="region of interest" description="Disordered" evidence="8">
    <location>
        <begin position="737"/>
        <end position="760"/>
    </location>
</feature>
<feature type="compositionally biased region" description="Basic and acidic residues" evidence="8">
    <location>
        <begin position="545"/>
        <end position="566"/>
    </location>
</feature>
<feature type="compositionally biased region" description="Basic residues" evidence="8">
    <location>
        <begin position="440"/>
        <end position="452"/>
    </location>
</feature>
<feature type="region of interest" description="Disordered" evidence="8">
    <location>
        <begin position="299"/>
        <end position="629"/>
    </location>
</feature>
<feature type="compositionally biased region" description="Basic and acidic residues" evidence="8">
    <location>
        <begin position="576"/>
        <end position="591"/>
    </location>
</feature>
<evidence type="ECO:0000256" key="5">
    <source>
        <dbReference type="ARBA" id="ARBA00022729"/>
    </source>
</evidence>
<evidence type="ECO:0000256" key="3">
    <source>
        <dbReference type="ARBA" id="ARBA00022475"/>
    </source>
</evidence>
<comment type="subcellular location">
    <subcellularLocation>
        <location evidence="1">Cell membrane</location>
        <topology evidence="1">Single-pass type I membrane protein</topology>
    </subcellularLocation>
</comment>
<feature type="region of interest" description="Disordered" evidence="8">
    <location>
        <begin position="779"/>
        <end position="800"/>
    </location>
</feature>
<reference evidence="11" key="1">
    <citation type="submission" date="2022-01" db="EMBL/GenBank/DDBJ databases">
        <title>Genome Sequence Resource for Two Populations of Ditylenchus destructor, the Migratory Endoparasitic Phytonematode.</title>
        <authorList>
            <person name="Zhang H."/>
            <person name="Lin R."/>
            <person name="Xie B."/>
        </authorList>
    </citation>
    <scope>NUCLEOTIDE SEQUENCE</scope>
    <source>
        <strain evidence="11">BazhouSP</strain>
    </source>
</reference>
<feature type="compositionally biased region" description="Polar residues" evidence="8">
    <location>
        <begin position="516"/>
        <end position="526"/>
    </location>
</feature>
<name>A0AAD4R6R7_9BILA</name>